<keyword evidence="3" id="KW-1003">Cell membrane</keyword>
<evidence type="ECO:0000256" key="3">
    <source>
        <dbReference type="ARBA" id="ARBA00022475"/>
    </source>
</evidence>
<feature type="transmembrane region" description="Helical" evidence="7">
    <location>
        <begin position="335"/>
        <end position="356"/>
    </location>
</feature>
<reference evidence="10 13" key="1">
    <citation type="journal article" date="2017" name="Infect. Immun.">
        <title>Characterization of the Pathogenicity of Streptococcus intermedius TYG1620 Isolated from a Human Brain Abscess Based on the Complete Genome Sequence with Transcriptome Analysis and Transposon Mutagenesis in a Murine Subcutaneous Abscess Model.</title>
        <authorList>
            <person name="Hasegawa N."/>
            <person name="Sekizuka T."/>
            <person name="Sugi Y."/>
            <person name="Kawakami N."/>
            <person name="Ogasawara Y."/>
            <person name="Kato K."/>
            <person name="Yamashita A."/>
            <person name="Takeuchi F."/>
            <person name="Kuroda M."/>
        </authorList>
    </citation>
    <scope>NUCLEOTIDE SEQUENCE [LARGE SCALE GENOMIC DNA]</scope>
    <source>
        <strain evidence="10 13">TYG1620</strain>
    </source>
</reference>
<sequence length="430" mass="47580">MQIAKQALNYISRKRVKTLLVFLILTLISTALTSSFSIMGTTNNIEKKIYDASNTGFTITSKTLERPLSLKTAEKLLENKEISKFNFKYDALASLTDKTVVKKKQGVTRDNQNPVLNNLVAALGTSDSTLETTFASGVFKLEQGKPIRKGDKSKILIHEKLAKKNHLKVGDKLKLKGASLKDEDAKQLHEVEFEIAGIFSGKKEEKQTGLSSDATENTVYMDYESSQHLQGYKPADYKLSAAVYFVSNPNQIDKVINTVKKSKIDWKQTDLVKNSKAFEAVSSSVTSFKQIINVLTFSIIIGSIIVLSLILMFWLRERIYEIGVLLSLGISKAMIISQFILELVIISVFSMALASISGSYISTMVFKGFIKGGQQQDSSSAIFENIVPQLHTSTILMTYGILLIIILLAVVGSSSIILHKKPKDILTDIS</sequence>
<dbReference type="InterPro" id="IPR025857">
    <property type="entry name" value="MacB_PCD"/>
</dbReference>
<evidence type="ECO:0000313" key="10">
    <source>
        <dbReference type="EMBL" id="BAW17437.1"/>
    </source>
</evidence>
<dbReference type="GO" id="GO:0098797">
    <property type="term" value="C:plasma membrane protein complex"/>
    <property type="evidence" value="ECO:0007669"/>
    <property type="project" value="TreeGrafter"/>
</dbReference>
<dbReference type="GO" id="GO:0044874">
    <property type="term" value="P:lipoprotein localization to outer membrane"/>
    <property type="evidence" value="ECO:0007669"/>
    <property type="project" value="TreeGrafter"/>
</dbReference>
<evidence type="ECO:0000313" key="15">
    <source>
        <dbReference type="Proteomes" id="UP000721045"/>
    </source>
</evidence>
<dbReference type="PANTHER" id="PTHR30489:SF0">
    <property type="entry name" value="LIPOPROTEIN-RELEASING SYSTEM TRANSMEMBRANE PROTEIN LOLE"/>
    <property type="match status" value="1"/>
</dbReference>
<dbReference type="InterPro" id="IPR051447">
    <property type="entry name" value="Lipoprotein-release_system"/>
</dbReference>
<evidence type="ECO:0000256" key="5">
    <source>
        <dbReference type="ARBA" id="ARBA00022989"/>
    </source>
</evidence>
<keyword evidence="6 7" id="KW-0472">Membrane</keyword>
<dbReference type="Proteomes" id="UP000217792">
    <property type="component" value="Chromosome"/>
</dbReference>
<reference evidence="12 14" key="2">
    <citation type="submission" date="2018-11" db="EMBL/GenBank/DDBJ databases">
        <title>Species Designations Belie Phenotypic and Genotypic Heterogeneity in Oral Streptococci.</title>
        <authorList>
            <person name="Velsko I."/>
        </authorList>
    </citation>
    <scope>NUCLEOTIDE SEQUENCE [LARGE SCALE GENOMIC DNA]</scope>
    <source>
        <strain evidence="12 14">KLC02</strain>
    </source>
</reference>
<proteinExistence type="inferred from homology"/>
<protein>
    <submittedName>
        <fullName evidence="11">FtsX-like permease family protein</fullName>
    </submittedName>
</protein>
<dbReference type="EMBL" id="AP014880">
    <property type="protein sequence ID" value="BAW17437.1"/>
    <property type="molecule type" value="Genomic_DNA"/>
</dbReference>
<evidence type="ECO:0000259" key="9">
    <source>
        <dbReference type="Pfam" id="PF12704"/>
    </source>
</evidence>
<evidence type="ECO:0000256" key="6">
    <source>
        <dbReference type="ARBA" id="ARBA00023136"/>
    </source>
</evidence>
<dbReference type="InterPro" id="IPR003838">
    <property type="entry name" value="ABC3_permease_C"/>
</dbReference>
<comment type="similarity">
    <text evidence="2">Belongs to the ABC-4 integral membrane protein family. LolC/E subfamily.</text>
</comment>
<organism evidence="11 15">
    <name type="scientific">Streptococcus intermedius</name>
    <dbReference type="NCBI Taxonomy" id="1338"/>
    <lineage>
        <taxon>Bacteria</taxon>
        <taxon>Bacillati</taxon>
        <taxon>Bacillota</taxon>
        <taxon>Bacilli</taxon>
        <taxon>Lactobacillales</taxon>
        <taxon>Streptococcaceae</taxon>
        <taxon>Streptococcus</taxon>
        <taxon>Streptococcus anginosus group</taxon>
    </lineage>
</organism>
<evidence type="ECO:0000313" key="11">
    <source>
        <dbReference type="EMBL" id="MBF1712526.1"/>
    </source>
</evidence>
<reference evidence="11" key="3">
    <citation type="submission" date="2020-04" db="EMBL/GenBank/DDBJ databases">
        <title>Deep metagenomics examines the oral microbiome during advanced dental caries in children, revealing novel taxa and co-occurrences with host molecules.</title>
        <authorList>
            <person name="Baker J.L."/>
            <person name="Morton J.T."/>
            <person name="Dinis M."/>
            <person name="Alvarez R."/>
            <person name="Tran N.C."/>
            <person name="Knight R."/>
            <person name="Edlund A."/>
        </authorList>
    </citation>
    <scope>NUCLEOTIDE SEQUENCE</scope>
    <source>
        <strain evidence="11">JCVI_23_bin.22</strain>
    </source>
</reference>
<evidence type="ECO:0000256" key="1">
    <source>
        <dbReference type="ARBA" id="ARBA00004651"/>
    </source>
</evidence>
<dbReference type="PANTHER" id="PTHR30489">
    <property type="entry name" value="LIPOPROTEIN-RELEASING SYSTEM TRANSMEMBRANE PROTEIN LOLE"/>
    <property type="match status" value="1"/>
</dbReference>
<evidence type="ECO:0000313" key="14">
    <source>
        <dbReference type="Proteomes" id="UP000267137"/>
    </source>
</evidence>
<evidence type="ECO:0000313" key="13">
    <source>
        <dbReference type="Proteomes" id="UP000217792"/>
    </source>
</evidence>
<keyword evidence="5 7" id="KW-1133">Transmembrane helix</keyword>
<evidence type="ECO:0000256" key="7">
    <source>
        <dbReference type="SAM" id="Phobius"/>
    </source>
</evidence>
<evidence type="ECO:0000256" key="4">
    <source>
        <dbReference type="ARBA" id="ARBA00022692"/>
    </source>
</evidence>
<evidence type="ECO:0000313" key="12">
    <source>
        <dbReference type="EMBL" id="RSJ24721.1"/>
    </source>
</evidence>
<dbReference type="Proteomes" id="UP000721045">
    <property type="component" value="Unassembled WGS sequence"/>
</dbReference>
<feature type="transmembrane region" description="Helical" evidence="7">
    <location>
        <begin position="396"/>
        <end position="418"/>
    </location>
</feature>
<dbReference type="RefSeq" id="WP_009569159.1">
    <property type="nucleotide sequence ID" value="NZ_AP014880.1"/>
</dbReference>
<gene>
    <name evidence="12" type="ORF">D8827_02890</name>
    <name evidence="11" type="ORF">HXO88_02110</name>
    <name evidence="10" type="ORF">SITYG_14580</name>
</gene>
<dbReference type="STRING" id="1338.A6J72_08340"/>
<keyword evidence="4 7" id="KW-0812">Transmembrane</keyword>
<comment type="subcellular location">
    <subcellularLocation>
        <location evidence="1">Cell membrane</location>
        <topology evidence="1">Multi-pass membrane protein</topology>
    </subcellularLocation>
</comment>
<dbReference type="EMBL" id="RJOO01000001">
    <property type="protein sequence ID" value="RSJ24721.1"/>
    <property type="molecule type" value="Genomic_DNA"/>
</dbReference>
<dbReference type="Pfam" id="PF12704">
    <property type="entry name" value="MacB_PCD"/>
    <property type="match status" value="1"/>
</dbReference>
<feature type="domain" description="MacB-like periplasmic core" evidence="9">
    <location>
        <begin position="18"/>
        <end position="230"/>
    </location>
</feature>
<evidence type="ECO:0000259" key="8">
    <source>
        <dbReference type="Pfam" id="PF02687"/>
    </source>
</evidence>
<dbReference type="Pfam" id="PF02687">
    <property type="entry name" value="FtsX"/>
    <property type="match status" value="1"/>
</dbReference>
<dbReference type="Proteomes" id="UP000267137">
    <property type="component" value="Unassembled WGS sequence"/>
</dbReference>
<dbReference type="EMBL" id="JABZYP010000004">
    <property type="protein sequence ID" value="MBF1712526.1"/>
    <property type="molecule type" value="Genomic_DNA"/>
</dbReference>
<name>A0A1L7MW60_STRIT</name>
<accession>A0A1L7MW60</accession>
<dbReference type="AlphaFoldDB" id="A0A1L7MW60"/>
<feature type="domain" description="ABC3 transporter permease C-terminal" evidence="8">
    <location>
        <begin position="294"/>
        <end position="422"/>
    </location>
</feature>
<feature type="transmembrane region" description="Helical" evidence="7">
    <location>
        <begin position="291"/>
        <end position="315"/>
    </location>
</feature>
<evidence type="ECO:0000256" key="2">
    <source>
        <dbReference type="ARBA" id="ARBA00005236"/>
    </source>
</evidence>